<sequence>MTNRDFVNSITSLQDKGMEQAWVKRALEAFPNAESLRNIEGPWDREVPDIRDDELTPASEIQSGASSASPSSDASIVVSGSRSQSHRHKRHKSSHEGRHKTRSASRSADSSSRPSSSRPTTSPSAHLSSAISSSTSTPPASGPSTLANRSYLPLHHLPHRPWQIANPGAPSNLHKFDQPTYHNQPGFSKLSKSSVLSRPPQPRVSTANNASAPGSHMGIRRLVVLLSTLGSLGLRPVVKGSVDTASSQTNKVISLAFPNQVEKPDGYQPQTVTSGRDTQEDIPHNKENTEQIAEIDTSQFGIATADGLYAEYLIKKQVDESHRVESHDKVQYVAIDDDDATAVIPTGSSTVDENGWFRAGIQPVKSHKIDIRSPPNEMVSAWVKRTMRFQYRTNDRRLHHQTRTVSRTEISLNMALNR</sequence>
<feature type="compositionally biased region" description="Basic residues" evidence="1">
    <location>
        <begin position="84"/>
        <end position="103"/>
    </location>
</feature>
<evidence type="ECO:0000313" key="2">
    <source>
        <dbReference type="EMBL" id="KAG5765011.1"/>
    </source>
</evidence>
<dbReference type="OrthoDB" id="5106509at2759"/>
<feature type="compositionally biased region" description="Low complexity" evidence="1">
    <location>
        <begin position="104"/>
        <end position="147"/>
    </location>
</feature>
<accession>A0A9P7L5F9</accession>
<dbReference type="EMBL" id="JADFTT010000220">
    <property type="protein sequence ID" value="KAG5765011.1"/>
    <property type="molecule type" value="Genomic_DNA"/>
</dbReference>
<feature type="region of interest" description="Disordered" evidence="1">
    <location>
        <begin position="33"/>
        <end position="149"/>
    </location>
</feature>
<feature type="compositionally biased region" description="Basic and acidic residues" evidence="1">
    <location>
        <begin position="42"/>
        <end position="54"/>
    </location>
</feature>
<protein>
    <submittedName>
        <fullName evidence="2">Uncharacterized protein</fullName>
    </submittedName>
</protein>
<reference evidence="2" key="1">
    <citation type="journal article" date="2020" name="bioRxiv">
        <title>Historical genomics reveals the evolutionary mechanisms behind multiple outbreaks of the host-specific coffee wilt pathogen Fusarium xylarioides.</title>
        <authorList>
            <person name="Peck D."/>
            <person name="Nowell R.W."/>
            <person name="Flood J."/>
            <person name="Ryan M.J."/>
            <person name="Barraclough T.G."/>
        </authorList>
    </citation>
    <scope>NUCLEOTIDE SEQUENCE</scope>
    <source>
        <strain evidence="2">IMI 127659i</strain>
    </source>
</reference>
<comment type="caution">
    <text evidence="2">The sequence shown here is derived from an EMBL/GenBank/DDBJ whole genome shotgun (WGS) entry which is preliminary data.</text>
</comment>
<reference evidence="2" key="2">
    <citation type="submission" date="2020-10" db="EMBL/GenBank/DDBJ databases">
        <authorList>
            <person name="Peck L.D."/>
            <person name="Nowell R.W."/>
            <person name="Flood J."/>
            <person name="Ryan M.J."/>
            <person name="Barraclough T.G."/>
        </authorList>
    </citation>
    <scope>NUCLEOTIDE SEQUENCE</scope>
    <source>
        <strain evidence="2">IMI 127659i</strain>
    </source>
</reference>
<evidence type="ECO:0000256" key="1">
    <source>
        <dbReference type="SAM" id="MobiDB-lite"/>
    </source>
</evidence>
<feature type="region of interest" description="Disordered" evidence="1">
    <location>
        <begin position="261"/>
        <end position="282"/>
    </location>
</feature>
<keyword evidence="3" id="KW-1185">Reference proteome</keyword>
<feature type="compositionally biased region" description="Polar residues" evidence="1">
    <location>
        <begin position="203"/>
        <end position="212"/>
    </location>
</feature>
<dbReference type="AlphaFoldDB" id="A0A9P7L5F9"/>
<evidence type="ECO:0000313" key="3">
    <source>
        <dbReference type="Proteomes" id="UP000750502"/>
    </source>
</evidence>
<gene>
    <name evidence="2" type="ORF">H9Q72_006899</name>
</gene>
<name>A0A9P7L5F9_9HYPO</name>
<dbReference type="Proteomes" id="UP000750502">
    <property type="component" value="Unassembled WGS sequence"/>
</dbReference>
<feature type="region of interest" description="Disordered" evidence="1">
    <location>
        <begin position="162"/>
        <end position="213"/>
    </location>
</feature>
<feature type="compositionally biased region" description="Polar residues" evidence="1">
    <location>
        <begin position="180"/>
        <end position="196"/>
    </location>
</feature>
<organism evidence="2 3">
    <name type="scientific">Fusarium xylarioides</name>
    <dbReference type="NCBI Taxonomy" id="221167"/>
    <lineage>
        <taxon>Eukaryota</taxon>
        <taxon>Fungi</taxon>
        <taxon>Dikarya</taxon>
        <taxon>Ascomycota</taxon>
        <taxon>Pezizomycotina</taxon>
        <taxon>Sordariomycetes</taxon>
        <taxon>Hypocreomycetidae</taxon>
        <taxon>Hypocreales</taxon>
        <taxon>Nectriaceae</taxon>
        <taxon>Fusarium</taxon>
        <taxon>Fusarium fujikuroi species complex</taxon>
    </lineage>
</organism>
<feature type="compositionally biased region" description="Low complexity" evidence="1">
    <location>
        <begin position="58"/>
        <end position="83"/>
    </location>
</feature>
<proteinExistence type="predicted"/>